<evidence type="ECO:0000259" key="4">
    <source>
        <dbReference type="Pfam" id="PF16640"/>
    </source>
</evidence>
<dbReference type="Pfam" id="PF16640">
    <property type="entry name" value="Big_3_5"/>
    <property type="match status" value="1"/>
</dbReference>
<dbReference type="InterPro" id="IPR009091">
    <property type="entry name" value="RCC1/BLIP-II"/>
</dbReference>
<feature type="domain" description="RCC1-like" evidence="5">
    <location>
        <begin position="148"/>
        <end position="377"/>
    </location>
</feature>
<dbReference type="InterPro" id="IPR058923">
    <property type="entry name" value="RCC1-like_dom"/>
</dbReference>
<dbReference type="PANTHER" id="PTHR22870:SF408">
    <property type="entry name" value="OS09G0560450 PROTEIN"/>
    <property type="match status" value="1"/>
</dbReference>
<dbReference type="GO" id="GO:0005975">
    <property type="term" value="P:carbohydrate metabolic process"/>
    <property type="evidence" value="ECO:0007669"/>
    <property type="project" value="UniProtKB-ARBA"/>
</dbReference>
<keyword evidence="3" id="KW-1133">Transmembrane helix</keyword>
<protein>
    <submittedName>
        <fullName evidence="6">Alpha-tubulin suppressor</fullName>
    </submittedName>
</protein>
<dbReference type="InterPro" id="IPR051210">
    <property type="entry name" value="Ub_ligase/GEF_domain"/>
</dbReference>
<dbReference type="Pfam" id="PF00415">
    <property type="entry name" value="RCC1"/>
    <property type="match status" value="2"/>
</dbReference>
<feature type="domain" description="Bacterial Ig-like" evidence="4">
    <location>
        <begin position="384"/>
        <end position="469"/>
    </location>
</feature>
<accession>A0A1G7BCI0</accession>
<dbReference type="Pfam" id="PF25390">
    <property type="entry name" value="WD40_RLD"/>
    <property type="match status" value="1"/>
</dbReference>
<sequence length="549" mass="55219">MASAATAATGDEALSWGRNQYGQLGNGSLNSAGEWVPGSVALPDGASVTAVGGGYGFSIALTSAGAVLAWGQNDVGQLGEDSFTNSTEPVNVELPEGTTVTAISVGDDHVLALTSTGQVLAWGYNEWGQLGNGTNTESGLPVEVDLPSGTTVTAIAAGAGHSLALTSTGEVLSWGDNDLGQLGDGTTTQRTTPVEVRLPAGITVTALAGGDDHSHALTSTGEVLSWGYNVRGQLGDGTTTTRTEPVAANLPSGTTVTGIAAGTGFQSYALTSTGELLAWGDNTYGQIGDGTNTHRSEPVSVHLPEGTIITQVASGDDHAVALTDTGQVWSWGYNRYGQVGDGTTTNRNEPVEVRQPEAQPAVAIGVGSYHSLAIAQSPQTTTTLSAEPERAQVGETVTLTADVSCTVGTPTGTVTFTAGGEEIGSAALEDGTATLVTDALPEGEHTIVARYEGDDSCPASESGPVTVTVGAGQPECDFPPYEDGGDGDGDGAPADDGADGSPGPCRPLADTGNDTSAIATVGLGATLLGGLVLLAATRVLRKRAQQRQP</sequence>
<dbReference type="PRINTS" id="PR00633">
    <property type="entry name" value="RCCNDNSATION"/>
</dbReference>
<feature type="transmembrane region" description="Helical" evidence="3">
    <location>
        <begin position="517"/>
        <end position="540"/>
    </location>
</feature>
<feature type="region of interest" description="Disordered" evidence="2">
    <location>
        <begin position="453"/>
        <end position="511"/>
    </location>
</feature>
<keyword evidence="1" id="KW-0677">Repeat</keyword>
<dbReference type="AlphaFoldDB" id="A0A1G7BCI0"/>
<evidence type="ECO:0000256" key="1">
    <source>
        <dbReference type="ARBA" id="ARBA00022737"/>
    </source>
</evidence>
<feature type="compositionally biased region" description="Low complexity" evidence="2">
    <location>
        <begin position="491"/>
        <end position="503"/>
    </location>
</feature>
<evidence type="ECO:0000313" key="7">
    <source>
        <dbReference type="Proteomes" id="UP000198949"/>
    </source>
</evidence>
<evidence type="ECO:0000256" key="2">
    <source>
        <dbReference type="SAM" id="MobiDB-lite"/>
    </source>
</evidence>
<dbReference type="InterPro" id="IPR000408">
    <property type="entry name" value="Reg_chr_condens"/>
</dbReference>
<reference evidence="7" key="1">
    <citation type="submission" date="2016-10" db="EMBL/GenBank/DDBJ databases">
        <authorList>
            <person name="Varghese N."/>
            <person name="Submissions S."/>
        </authorList>
    </citation>
    <scope>NUCLEOTIDE SEQUENCE [LARGE SCALE GENOMIC DNA]</scope>
    <source>
        <strain evidence="7">CGMCC 4.3516</strain>
    </source>
</reference>
<dbReference type="Proteomes" id="UP000198949">
    <property type="component" value="Unassembled WGS sequence"/>
</dbReference>
<gene>
    <name evidence="6" type="ORF">SAMN05216270_11677</name>
</gene>
<dbReference type="Gene3D" id="2.60.40.10">
    <property type="entry name" value="Immunoglobulins"/>
    <property type="match status" value="1"/>
</dbReference>
<keyword evidence="7" id="KW-1185">Reference proteome</keyword>
<evidence type="ECO:0000259" key="5">
    <source>
        <dbReference type="Pfam" id="PF25390"/>
    </source>
</evidence>
<dbReference type="InterPro" id="IPR032109">
    <property type="entry name" value="Big_3_5"/>
</dbReference>
<name>A0A1G7BCI0_9ACTN</name>
<proteinExistence type="predicted"/>
<dbReference type="Gene3D" id="2.130.10.30">
    <property type="entry name" value="Regulator of chromosome condensation 1/beta-lactamase-inhibitor protein II"/>
    <property type="match status" value="2"/>
</dbReference>
<evidence type="ECO:0000313" key="6">
    <source>
        <dbReference type="EMBL" id="SDE24759.1"/>
    </source>
</evidence>
<dbReference type="PROSITE" id="PS50012">
    <property type="entry name" value="RCC1_3"/>
    <property type="match status" value="7"/>
</dbReference>
<dbReference type="STRING" id="58114.SAMN05216270_11677"/>
<dbReference type="PANTHER" id="PTHR22870">
    <property type="entry name" value="REGULATOR OF CHROMOSOME CONDENSATION"/>
    <property type="match status" value="1"/>
</dbReference>
<organism evidence="6 7">
    <name type="scientific">Glycomyces harbinensis</name>
    <dbReference type="NCBI Taxonomy" id="58114"/>
    <lineage>
        <taxon>Bacteria</taxon>
        <taxon>Bacillati</taxon>
        <taxon>Actinomycetota</taxon>
        <taxon>Actinomycetes</taxon>
        <taxon>Glycomycetales</taxon>
        <taxon>Glycomycetaceae</taxon>
        <taxon>Glycomyces</taxon>
    </lineage>
</organism>
<keyword evidence="3" id="KW-0472">Membrane</keyword>
<dbReference type="InterPro" id="IPR013783">
    <property type="entry name" value="Ig-like_fold"/>
</dbReference>
<dbReference type="RefSeq" id="WP_177155052.1">
    <property type="nucleotide sequence ID" value="NZ_FNAD01000016.1"/>
</dbReference>
<dbReference type="SUPFAM" id="SSF50985">
    <property type="entry name" value="RCC1/BLIP-II"/>
    <property type="match status" value="2"/>
</dbReference>
<dbReference type="PROSITE" id="PS00626">
    <property type="entry name" value="RCC1_2"/>
    <property type="match status" value="2"/>
</dbReference>
<evidence type="ECO:0000256" key="3">
    <source>
        <dbReference type="SAM" id="Phobius"/>
    </source>
</evidence>
<dbReference type="EMBL" id="FNAD01000016">
    <property type="protein sequence ID" value="SDE24759.1"/>
    <property type="molecule type" value="Genomic_DNA"/>
</dbReference>
<keyword evidence="3" id="KW-0812">Transmembrane</keyword>